<dbReference type="Proteomes" id="UP001479290">
    <property type="component" value="Unassembled WGS sequence"/>
</dbReference>
<dbReference type="PANTHER" id="PTHR46791:SF4">
    <property type="match status" value="1"/>
</dbReference>
<dbReference type="InterPro" id="IPR001584">
    <property type="entry name" value="Integrase_cat-core"/>
</dbReference>
<gene>
    <name evidence="2" type="ORF">ABG768_020644</name>
</gene>
<keyword evidence="3" id="KW-1185">Reference proteome</keyword>
<dbReference type="InterPro" id="IPR012337">
    <property type="entry name" value="RNaseH-like_sf"/>
</dbReference>
<dbReference type="Gene3D" id="3.30.420.10">
    <property type="entry name" value="Ribonuclease H-like superfamily/Ribonuclease H"/>
    <property type="match status" value="1"/>
</dbReference>
<dbReference type="PROSITE" id="PS50994">
    <property type="entry name" value="INTEGRASE"/>
    <property type="match status" value="1"/>
</dbReference>
<evidence type="ECO:0000313" key="2">
    <source>
        <dbReference type="EMBL" id="KAK9978908.1"/>
    </source>
</evidence>
<protein>
    <recommendedName>
        <fullName evidence="1">Integrase catalytic domain-containing protein</fullName>
    </recommendedName>
</protein>
<dbReference type="InterPro" id="IPR058913">
    <property type="entry name" value="Integrase_dom_put"/>
</dbReference>
<dbReference type="AlphaFoldDB" id="A0AAW2B0S7"/>
<dbReference type="EMBL" id="JAWDJR010000003">
    <property type="protein sequence ID" value="KAK9978908.1"/>
    <property type="molecule type" value="Genomic_DNA"/>
</dbReference>
<organism evidence="2 3">
    <name type="scientific">Culter alburnus</name>
    <name type="common">Topmouth culter</name>
    <dbReference type="NCBI Taxonomy" id="194366"/>
    <lineage>
        <taxon>Eukaryota</taxon>
        <taxon>Metazoa</taxon>
        <taxon>Chordata</taxon>
        <taxon>Craniata</taxon>
        <taxon>Vertebrata</taxon>
        <taxon>Euteleostomi</taxon>
        <taxon>Actinopterygii</taxon>
        <taxon>Neopterygii</taxon>
        <taxon>Teleostei</taxon>
        <taxon>Ostariophysi</taxon>
        <taxon>Cypriniformes</taxon>
        <taxon>Xenocyprididae</taxon>
        <taxon>Xenocypridinae</taxon>
        <taxon>Culter</taxon>
    </lineage>
</organism>
<name>A0AAW2B0S7_CULAL</name>
<dbReference type="PANTHER" id="PTHR46791">
    <property type="entry name" value="EXPRESSED PROTEIN"/>
    <property type="match status" value="1"/>
</dbReference>
<sequence>MLERLAELSALTGLDTRFPTEALKVVEDRLYSSRPRGVGRPAVEIPDEAIEGYFMYGLKVKNIAALYGVSRWTVYRRMQHCGLRVSELYSGIDNTDLDRLVLEIHREHPRCGYRMMRAFLQAIARVRESLQRVDPEGTQLRALANRTLHRRHWRFVIHGGIDGFSRLIVYLNAATNNNATTVLDAFLRAVSQYGLPSRVCSDKGGENIEVAHFMVQNRGENRNSHITGRSVHNQRIERLWRDVYTQVLDLFHELFYHLEVTGLLNPDDEIHLFALHWTFLPQLKHQLNSFKEAWNLHRLRTENGRSPYQLWLQNREAADDPETVDDEYGVDWDGPHAMEDADNISIPDAELPRHLTAEETASLPNREVPLNEAVDAYLSTVAQLTQIFRY</sequence>
<comment type="caution">
    <text evidence="2">The sequence shown here is derived from an EMBL/GenBank/DDBJ whole genome shotgun (WGS) entry which is preliminary data.</text>
</comment>
<dbReference type="GO" id="GO:0015074">
    <property type="term" value="P:DNA integration"/>
    <property type="evidence" value="ECO:0007669"/>
    <property type="project" value="InterPro"/>
</dbReference>
<evidence type="ECO:0000313" key="3">
    <source>
        <dbReference type="Proteomes" id="UP001479290"/>
    </source>
</evidence>
<dbReference type="Pfam" id="PF24764">
    <property type="entry name" value="rva_4"/>
    <property type="match status" value="1"/>
</dbReference>
<feature type="domain" description="Integrase catalytic" evidence="1">
    <location>
        <begin position="131"/>
        <end position="315"/>
    </location>
</feature>
<reference evidence="2 3" key="1">
    <citation type="submission" date="2024-05" db="EMBL/GenBank/DDBJ databases">
        <title>A high-quality chromosomal-level genome assembly of Topmouth culter (Culter alburnus).</title>
        <authorList>
            <person name="Zhao H."/>
        </authorList>
    </citation>
    <scope>NUCLEOTIDE SEQUENCE [LARGE SCALE GENOMIC DNA]</scope>
    <source>
        <strain evidence="2">CATC2023</strain>
        <tissue evidence="2">Muscle</tissue>
    </source>
</reference>
<accession>A0AAW2B0S7</accession>
<dbReference type="SUPFAM" id="SSF53098">
    <property type="entry name" value="Ribonuclease H-like"/>
    <property type="match status" value="1"/>
</dbReference>
<dbReference type="InterPro" id="IPR036397">
    <property type="entry name" value="RNaseH_sf"/>
</dbReference>
<dbReference type="GO" id="GO:0003676">
    <property type="term" value="F:nucleic acid binding"/>
    <property type="evidence" value="ECO:0007669"/>
    <property type="project" value="InterPro"/>
</dbReference>
<evidence type="ECO:0000259" key="1">
    <source>
        <dbReference type="PROSITE" id="PS50994"/>
    </source>
</evidence>
<proteinExistence type="predicted"/>